<dbReference type="InterPro" id="IPR045148">
    <property type="entry name" value="TCRG1-like"/>
</dbReference>
<dbReference type="GO" id="GO:0006749">
    <property type="term" value="P:glutathione metabolic process"/>
    <property type="evidence" value="ECO:0007669"/>
    <property type="project" value="InterPro"/>
</dbReference>
<dbReference type="Gene3D" id="1.10.10.440">
    <property type="entry name" value="FF domain"/>
    <property type="match status" value="5"/>
</dbReference>
<protein>
    <recommendedName>
        <fullName evidence="11">Glutathione reductase</fullName>
        <shortName evidence="11">GRase</shortName>
        <ecNumber evidence="11">1.8.1.7</ecNumber>
    </recommendedName>
</protein>
<dbReference type="InterPro" id="IPR036020">
    <property type="entry name" value="WW_dom_sf"/>
</dbReference>
<proteinExistence type="inferred from homology"/>
<dbReference type="Gene3D" id="2.20.70.10">
    <property type="match status" value="2"/>
</dbReference>
<feature type="region of interest" description="Disordered" evidence="13">
    <location>
        <begin position="320"/>
        <end position="361"/>
    </location>
</feature>
<evidence type="ECO:0000256" key="3">
    <source>
        <dbReference type="ARBA" id="ARBA00022630"/>
    </source>
</evidence>
<keyword evidence="3 10" id="KW-0285">Flavoprotein</keyword>
<accession>A0AAD1ZW83</accession>
<feature type="region of interest" description="Disordered" evidence="13">
    <location>
        <begin position="567"/>
        <end position="595"/>
    </location>
</feature>
<evidence type="ECO:0000256" key="12">
    <source>
        <dbReference type="SAM" id="Coils"/>
    </source>
</evidence>
<evidence type="ECO:0000256" key="9">
    <source>
        <dbReference type="ARBA" id="ARBA00023284"/>
    </source>
</evidence>
<evidence type="ECO:0000256" key="5">
    <source>
        <dbReference type="ARBA" id="ARBA00022827"/>
    </source>
</evidence>
<dbReference type="InterPro" id="IPR001202">
    <property type="entry name" value="WW_dom"/>
</dbReference>
<dbReference type="CDD" id="cd00201">
    <property type="entry name" value="WW"/>
    <property type="match status" value="2"/>
</dbReference>
<dbReference type="GO" id="GO:0004362">
    <property type="term" value="F:glutathione-disulfide reductase (NADPH) activity"/>
    <property type="evidence" value="ECO:0007669"/>
    <property type="project" value="UniProtKB-EC"/>
</dbReference>
<feature type="coiled-coil region" evidence="12">
    <location>
        <begin position="772"/>
        <end position="840"/>
    </location>
</feature>
<feature type="compositionally biased region" description="Basic and acidic residues" evidence="13">
    <location>
        <begin position="859"/>
        <end position="868"/>
    </location>
</feature>
<dbReference type="InterPro" id="IPR036517">
    <property type="entry name" value="FF_domain_sf"/>
</dbReference>
<dbReference type="Pfam" id="PF02852">
    <property type="entry name" value="Pyr_redox_dim"/>
    <property type="match status" value="1"/>
</dbReference>
<feature type="compositionally biased region" description="Low complexity" evidence="13">
    <location>
        <begin position="41"/>
        <end position="57"/>
    </location>
</feature>
<dbReference type="GO" id="GO:0050660">
    <property type="term" value="F:flavin adenine dinucleotide binding"/>
    <property type="evidence" value="ECO:0007669"/>
    <property type="project" value="InterPro"/>
</dbReference>
<evidence type="ECO:0000256" key="7">
    <source>
        <dbReference type="ARBA" id="ARBA00023002"/>
    </source>
</evidence>
<evidence type="ECO:0000256" key="1">
    <source>
        <dbReference type="ARBA" id="ARBA00001974"/>
    </source>
</evidence>
<dbReference type="SUPFAM" id="SSF51905">
    <property type="entry name" value="FAD/NAD(P)-binding domain"/>
    <property type="match status" value="2"/>
</dbReference>
<dbReference type="PRINTS" id="PR00368">
    <property type="entry name" value="FADPNR"/>
</dbReference>
<dbReference type="Pfam" id="PF00397">
    <property type="entry name" value="WW"/>
    <property type="match status" value="1"/>
</dbReference>
<dbReference type="FunFam" id="1.10.10.440:FF:000021">
    <property type="entry name" value="pre-mRNA-processing protein 40C isoform X1"/>
    <property type="match status" value="1"/>
</dbReference>
<keyword evidence="7 10" id="KW-0560">Oxidoreductase</keyword>
<dbReference type="Proteomes" id="UP000834106">
    <property type="component" value="Chromosome 15"/>
</dbReference>
<dbReference type="SUPFAM" id="SSF51045">
    <property type="entry name" value="WW domain"/>
    <property type="match status" value="2"/>
</dbReference>
<feature type="compositionally biased region" description="Basic and acidic residues" evidence="13">
    <location>
        <begin position="963"/>
        <end position="979"/>
    </location>
</feature>
<dbReference type="PANTHER" id="PTHR15377:SF3">
    <property type="entry name" value="WW DOMAIN-CONTAINING PROTEIN"/>
    <property type="match status" value="1"/>
</dbReference>
<comment type="similarity">
    <text evidence="2 10">Belongs to the class-I pyridine nucleotide-disulfide oxidoreductase family.</text>
</comment>
<evidence type="ECO:0000259" key="14">
    <source>
        <dbReference type="PROSITE" id="PS01159"/>
    </source>
</evidence>
<feature type="region of interest" description="Disordered" evidence="13">
    <location>
        <begin position="487"/>
        <end position="515"/>
    </location>
</feature>
<dbReference type="GO" id="GO:0003712">
    <property type="term" value="F:transcription coregulator activity"/>
    <property type="evidence" value="ECO:0007669"/>
    <property type="project" value="TreeGrafter"/>
</dbReference>
<dbReference type="FunFam" id="1.10.10.440:FF:000020">
    <property type="entry name" value="Pre-mRNA-processing protein 40C"/>
    <property type="match status" value="1"/>
</dbReference>
<feature type="compositionally biased region" description="Low complexity" evidence="13">
    <location>
        <begin position="324"/>
        <end position="338"/>
    </location>
</feature>
<dbReference type="InterPro" id="IPR006324">
    <property type="entry name" value="GSHR"/>
</dbReference>
<dbReference type="PROSITE" id="PS01159">
    <property type="entry name" value="WW_DOMAIN_1"/>
    <property type="match status" value="2"/>
</dbReference>
<dbReference type="SMART" id="SM00441">
    <property type="entry name" value="FF"/>
    <property type="match status" value="4"/>
</dbReference>
<feature type="domain" description="WW" evidence="14">
    <location>
        <begin position="430"/>
        <end position="455"/>
    </location>
</feature>
<dbReference type="FunFam" id="1.10.10.440:FF:000028">
    <property type="entry name" value="Pre-mRNA-processing protein 40C"/>
    <property type="match status" value="1"/>
</dbReference>
<keyword evidence="16" id="KW-1185">Reference proteome</keyword>
<keyword evidence="5 10" id="KW-0274">FAD</keyword>
<gene>
    <name evidence="15" type="ORF">FPE_LOCUS24390</name>
</gene>
<feature type="region of interest" description="Disordered" evidence="13">
    <location>
        <begin position="1"/>
        <end position="91"/>
    </location>
</feature>
<dbReference type="NCBIfam" id="TIGR01424">
    <property type="entry name" value="gluta_reduc_2"/>
    <property type="match status" value="1"/>
</dbReference>
<dbReference type="SUPFAM" id="SSF55424">
    <property type="entry name" value="FAD/NAD-linked reductases, dimerisation (C-terminal) domain"/>
    <property type="match status" value="1"/>
</dbReference>
<evidence type="ECO:0000313" key="15">
    <source>
        <dbReference type="EMBL" id="CAI9776960.1"/>
    </source>
</evidence>
<dbReference type="InterPro" id="IPR002713">
    <property type="entry name" value="FF_domain"/>
</dbReference>
<dbReference type="InterPro" id="IPR023753">
    <property type="entry name" value="FAD/NAD-binding_dom"/>
</dbReference>
<dbReference type="EC" id="1.8.1.7" evidence="11"/>
<feature type="compositionally biased region" description="Polar residues" evidence="13">
    <location>
        <begin position="1"/>
        <end position="28"/>
    </location>
</feature>
<dbReference type="InterPro" id="IPR036188">
    <property type="entry name" value="FAD/NAD-bd_sf"/>
</dbReference>
<keyword evidence="12" id="KW-0175">Coiled coil</keyword>
<dbReference type="InterPro" id="IPR012999">
    <property type="entry name" value="Pyr_OxRdtase_I_AS"/>
</dbReference>
<evidence type="ECO:0000256" key="4">
    <source>
        <dbReference type="ARBA" id="ARBA00022737"/>
    </source>
</evidence>
<dbReference type="InterPro" id="IPR016156">
    <property type="entry name" value="FAD/NAD-linked_Rdtase_dimer_sf"/>
</dbReference>
<dbReference type="PANTHER" id="PTHR15377">
    <property type="entry name" value="TRANSCRIPTION ELONGATION REGULATOR 1"/>
    <property type="match status" value="1"/>
</dbReference>
<feature type="region of interest" description="Disordered" evidence="13">
    <location>
        <begin position="963"/>
        <end position="985"/>
    </location>
</feature>
<keyword evidence="4" id="KW-0677">Repeat</keyword>
<dbReference type="NCBIfam" id="NF004776">
    <property type="entry name" value="PRK06116.1"/>
    <property type="match status" value="1"/>
</dbReference>
<dbReference type="SMART" id="SM00456">
    <property type="entry name" value="WW"/>
    <property type="match status" value="2"/>
</dbReference>
<keyword evidence="6 11" id="KW-0521">NADP</keyword>
<dbReference type="GO" id="GO:0005634">
    <property type="term" value="C:nucleus"/>
    <property type="evidence" value="ECO:0007669"/>
    <property type="project" value="TreeGrafter"/>
</dbReference>
<dbReference type="PROSITE" id="PS00076">
    <property type="entry name" value="PYRIDINE_REDOX_1"/>
    <property type="match status" value="1"/>
</dbReference>
<name>A0AAD1ZW83_9LAMI</name>
<sequence>MAELRSVSSSTPTTPLQDASEPKQNSATAYGVLRPSFSYLNGNNPPSGSSQQSSSSPAVEQGHSQVGKIASSPTQSAQPAFLHPPVPLRTSQPGTFVPGTAAQVMTPPGPPPVGVPQGSSSHFLNFSFNGNQQLMQNNLSLETNVRASATQEIGAIASAQLSTQSASQPALTNLSPSVTVYAANSYSSTAAWLPPAPLQVPPGMPRTPLTPGPPGIASSVSSSSNITAVPSSVDSPALPRSFMPTAPVLSNFAIQQQTFAPYPTPFQAAPPGPWLQSPQISGIVRPSFSPYPAVVPGSFPMSTRAILPISVSFPNTQPPGVTPAVSSGGNSTSSVASGDQSTVGSVQEELPPGIDSSKHVNNDEIEVEASVREQLDAWTAHRTESGVVYYYNSLTGVSTYEKPLGFKDKPDKAAVQPTPISWEKLAGTDWAVVTTNDGKRYYYNTRTQLSSWQIPNEVMELKKKQDADCSEAQSLSVINNNVINEKGSAPVSLSTPAANTGGRDATALRPSGVSGQSSALDLIKRKLQDSGTPASTSAGSALSGGMVLELNGSKTIEDVTNVSQDDCIEKRKDANGDGDLSDSSSDSEDEDRGPTKEECINQFKEMLKERGVAPFSKWDKELPKIVFDPRFKAIPSHSARRALFEHYVRTRAEEERKEKRAAQRAAVEGFKQLLEEAKEDIDCNTDYQRFKRKWGKDPRFEVLSRKEREFLLNERVLPLKRTAEEKAQAEHAAAISNFKSMLQDRGDITSSSRWSKVKDSVKTDARCKSIKHEDREKLFNEYISELKAAEKEREGKAKTKQDEEEKLKERERALRKRKEREELEVERVRIKARRMEAAESYKALLVETIKDPQASWTESKPKLEKDPQGRAANPHLDQSDSEKLFREHVKELHERCAVDYKALLAEAITVDAAARETEGGKTIVNSWSTAKQLLKNDPRYNKMPRKDRESLWWRHAEEIQRKQKLVHDQETEKHAEGRSRNFVNSDKTERGARSCYVLASFLYSIVVMARKMLIDGELEKHNEEETHYDFDLFVIGAGSGGVRASRFSAQYGAKVGICELPFHPISTEVIGGVGGTCVIRGCVPKKILVYGATFGSELEDARSYGWELNEKIDFNWKKLLHKKTEEIVRLNGIYKRLLSNVGVKLFEGEGKVVGPNEVEVMQLDGTKISYSAKHILIATGSRAQRPSIPGQELAITSDEALSLEELPKRAVILGGGYIAVEFASIWRGMGATVDLCFRKELPLRGFDDEMRAVVARNLEGRGITMHPRTTLTELVKTEDGRAPNTKRLNLEAVGLELDKTGAVKVDEYSRTNLPSIWAIGDVTDRMNLTPVALMEGTCFAKTVFGGQPSKPDYSHVPCAVFCIPPLSVVGLSEEQAIEQANGDILVFTSTFNPMKNTISGCQEKTVMKLVVDGETDKVLGASMCGPDAAEIMQGIAVALKCGATKAQFDSTVGIHPSAAEEFVTMRSVSRRIAAGKQT</sequence>
<evidence type="ECO:0000256" key="13">
    <source>
        <dbReference type="SAM" id="MobiDB-lite"/>
    </source>
</evidence>
<dbReference type="Gene3D" id="3.50.50.60">
    <property type="entry name" value="FAD/NAD(P)-binding domain"/>
    <property type="match status" value="1"/>
</dbReference>
<evidence type="ECO:0000256" key="10">
    <source>
        <dbReference type="RuleBase" id="RU003691"/>
    </source>
</evidence>
<organism evidence="15 16">
    <name type="scientific">Fraxinus pennsylvanica</name>
    <dbReference type="NCBI Taxonomy" id="56036"/>
    <lineage>
        <taxon>Eukaryota</taxon>
        <taxon>Viridiplantae</taxon>
        <taxon>Streptophyta</taxon>
        <taxon>Embryophyta</taxon>
        <taxon>Tracheophyta</taxon>
        <taxon>Spermatophyta</taxon>
        <taxon>Magnoliopsida</taxon>
        <taxon>eudicotyledons</taxon>
        <taxon>Gunneridae</taxon>
        <taxon>Pentapetalae</taxon>
        <taxon>asterids</taxon>
        <taxon>lamiids</taxon>
        <taxon>Lamiales</taxon>
        <taxon>Oleaceae</taxon>
        <taxon>Oleeae</taxon>
        <taxon>Fraxinus</taxon>
    </lineage>
</organism>
<dbReference type="Pfam" id="PF01846">
    <property type="entry name" value="FF"/>
    <property type="match status" value="5"/>
</dbReference>
<dbReference type="SUPFAM" id="SSF81698">
    <property type="entry name" value="FF domain"/>
    <property type="match status" value="5"/>
</dbReference>
<feature type="region of interest" description="Disordered" evidence="13">
    <location>
        <begin position="855"/>
        <end position="880"/>
    </location>
</feature>
<comment type="catalytic activity">
    <reaction evidence="11">
        <text>2 glutathione + NADP(+) = glutathione disulfide + NADPH + H(+)</text>
        <dbReference type="Rhea" id="RHEA:11740"/>
        <dbReference type="ChEBI" id="CHEBI:15378"/>
        <dbReference type="ChEBI" id="CHEBI:57783"/>
        <dbReference type="ChEBI" id="CHEBI:57925"/>
        <dbReference type="ChEBI" id="CHEBI:58297"/>
        <dbReference type="ChEBI" id="CHEBI:58349"/>
        <dbReference type="EC" id="1.8.1.7"/>
    </reaction>
</comment>
<evidence type="ECO:0000256" key="11">
    <source>
        <dbReference type="RuleBase" id="RU365040"/>
    </source>
</evidence>
<dbReference type="EMBL" id="OU503050">
    <property type="protein sequence ID" value="CAI9776960.1"/>
    <property type="molecule type" value="Genomic_DNA"/>
</dbReference>
<dbReference type="InterPro" id="IPR004099">
    <property type="entry name" value="Pyr_nucl-diS_OxRdtase_dimer"/>
</dbReference>
<evidence type="ECO:0000256" key="2">
    <source>
        <dbReference type="ARBA" id="ARBA00007532"/>
    </source>
</evidence>
<dbReference type="PRINTS" id="PR00411">
    <property type="entry name" value="PNDRDTASEI"/>
</dbReference>
<comment type="function">
    <text evidence="11">Catalyzes the reduction of glutathione disulfide (GSSG) to reduced glutathione (GSH).</text>
</comment>
<reference evidence="15" key="1">
    <citation type="submission" date="2023-05" db="EMBL/GenBank/DDBJ databases">
        <authorList>
            <person name="Huff M."/>
        </authorList>
    </citation>
    <scope>NUCLEOTIDE SEQUENCE</scope>
</reference>
<evidence type="ECO:0000256" key="8">
    <source>
        <dbReference type="ARBA" id="ARBA00023157"/>
    </source>
</evidence>
<dbReference type="Pfam" id="PF07992">
    <property type="entry name" value="Pyr_redox_2"/>
    <property type="match status" value="1"/>
</dbReference>
<dbReference type="FunFam" id="3.30.390.30:FF:000008">
    <property type="entry name" value="Glutathione reductase"/>
    <property type="match status" value="1"/>
</dbReference>
<comment type="cofactor">
    <cofactor evidence="1 11">
        <name>FAD</name>
        <dbReference type="ChEBI" id="CHEBI:57692"/>
    </cofactor>
</comment>
<dbReference type="GO" id="GO:0050661">
    <property type="term" value="F:NADP binding"/>
    <property type="evidence" value="ECO:0007669"/>
    <property type="project" value="InterPro"/>
</dbReference>
<feature type="domain" description="WW" evidence="14">
    <location>
        <begin position="378"/>
        <end position="403"/>
    </location>
</feature>
<evidence type="ECO:0000256" key="6">
    <source>
        <dbReference type="ARBA" id="ARBA00022857"/>
    </source>
</evidence>
<dbReference type="GO" id="GO:0070063">
    <property type="term" value="F:RNA polymerase binding"/>
    <property type="evidence" value="ECO:0007669"/>
    <property type="project" value="InterPro"/>
</dbReference>
<evidence type="ECO:0000313" key="16">
    <source>
        <dbReference type="Proteomes" id="UP000834106"/>
    </source>
</evidence>
<keyword evidence="9 10" id="KW-0676">Redox-active center</keyword>
<keyword evidence="8" id="KW-1015">Disulfide bond</keyword>